<proteinExistence type="predicted"/>
<dbReference type="SMART" id="SM00116">
    <property type="entry name" value="CBS"/>
    <property type="match status" value="2"/>
</dbReference>
<dbReference type="Gene3D" id="3.10.580.10">
    <property type="entry name" value="CBS-domain"/>
    <property type="match status" value="1"/>
</dbReference>
<dbReference type="PANTHER" id="PTHR43080">
    <property type="entry name" value="CBS DOMAIN-CONTAINING PROTEIN CBSX3, MITOCHONDRIAL"/>
    <property type="match status" value="1"/>
</dbReference>
<gene>
    <name evidence="4" type="ORF">C491_18009</name>
</gene>
<dbReference type="PANTHER" id="PTHR43080:SF2">
    <property type="entry name" value="CBS DOMAIN-CONTAINING PROTEIN"/>
    <property type="match status" value="1"/>
</dbReference>
<evidence type="ECO:0000259" key="3">
    <source>
        <dbReference type="PROSITE" id="PS51371"/>
    </source>
</evidence>
<evidence type="ECO:0000256" key="2">
    <source>
        <dbReference type="PROSITE-ProRule" id="PRU00703"/>
    </source>
</evidence>
<evidence type="ECO:0000256" key="1">
    <source>
        <dbReference type="ARBA" id="ARBA00023122"/>
    </source>
</evidence>
<dbReference type="eggNOG" id="arCOG00606">
    <property type="taxonomic scope" value="Archaea"/>
</dbReference>
<dbReference type="InterPro" id="IPR000644">
    <property type="entry name" value="CBS_dom"/>
</dbReference>
<dbReference type="Pfam" id="PF00571">
    <property type="entry name" value="CBS"/>
    <property type="match status" value="2"/>
</dbReference>
<keyword evidence="5" id="KW-1185">Reference proteome</keyword>
<dbReference type="InterPro" id="IPR046342">
    <property type="entry name" value="CBS_dom_sf"/>
</dbReference>
<dbReference type="PROSITE" id="PS51371">
    <property type="entry name" value="CBS"/>
    <property type="match status" value="2"/>
</dbReference>
<evidence type="ECO:0000313" key="5">
    <source>
        <dbReference type="Proteomes" id="UP000011688"/>
    </source>
</evidence>
<protein>
    <submittedName>
        <fullName evidence="4">CBS domain containing protein</fullName>
    </submittedName>
</protein>
<dbReference type="InterPro" id="IPR051257">
    <property type="entry name" value="Diverse_CBS-Domain"/>
</dbReference>
<dbReference type="SUPFAM" id="SSF54631">
    <property type="entry name" value="CBS-domain pair"/>
    <property type="match status" value="1"/>
</dbReference>
<dbReference type="OrthoDB" id="43333at2157"/>
<dbReference type="Proteomes" id="UP000011688">
    <property type="component" value="Unassembled WGS sequence"/>
</dbReference>
<feature type="domain" description="CBS" evidence="3">
    <location>
        <begin position="72"/>
        <end position="128"/>
    </location>
</feature>
<sequence length="149" mass="15472">MIEMTVNSLGVQAPPTVSPDQAAAEAAQHLRRPAVPALVVCLDDVVTGIVTESDIVAMVAETAEQPTVGEIMSTPVTTIEPTATLKAATETMQAAGVRHLPVVSDGSYCGLLSADSLSPYLSRGKLEIEWHGESLRLEPPGGQGPQTNG</sequence>
<accession>L9WYP6</accession>
<dbReference type="EMBL" id="AOIB01000036">
    <property type="protein sequence ID" value="ELY54522.1"/>
    <property type="molecule type" value="Genomic_DNA"/>
</dbReference>
<organism evidence="4 5">
    <name type="scientific">Natronococcus amylolyticus DSM 10524</name>
    <dbReference type="NCBI Taxonomy" id="1227497"/>
    <lineage>
        <taxon>Archaea</taxon>
        <taxon>Methanobacteriati</taxon>
        <taxon>Methanobacteriota</taxon>
        <taxon>Stenosarchaea group</taxon>
        <taxon>Halobacteria</taxon>
        <taxon>Halobacteriales</taxon>
        <taxon>Natrialbaceae</taxon>
        <taxon>Natronococcus</taxon>
    </lineage>
</organism>
<feature type="domain" description="CBS" evidence="3">
    <location>
        <begin position="4"/>
        <end position="67"/>
    </location>
</feature>
<dbReference type="RefSeq" id="WP_005558743.1">
    <property type="nucleotide sequence ID" value="NZ_AOIB01000036.1"/>
</dbReference>
<dbReference type="AlphaFoldDB" id="L9WYP6"/>
<evidence type="ECO:0000313" key="4">
    <source>
        <dbReference type="EMBL" id="ELY54522.1"/>
    </source>
</evidence>
<keyword evidence="1 2" id="KW-0129">CBS domain</keyword>
<comment type="caution">
    <text evidence="4">The sequence shown here is derived from an EMBL/GenBank/DDBJ whole genome shotgun (WGS) entry which is preliminary data.</text>
</comment>
<reference evidence="4 5" key="1">
    <citation type="journal article" date="2014" name="PLoS Genet.">
        <title>Phylogenetically driven sequencing of extremely halophilic archaea reveals strategies for static and dynamic osmo-response.</title>
        <authorList>
            <person name="Becker E.A."/>
            <person name="Seitzer P.M."/>
            <person name="Tritt A."/>
            <person name="Larsen D."/>
            <person name="Krusor M."/>
            <person name="Yao A.I."/>
            <person name="Wu D."/>
            <person name="Madern D."/>
            <person name="Eisen J.A."/>
            <person name="Darling A.E."/>
            <person name="Facciotti M.T."/>
        </authorList>
    </citation>
    <scope>NUCLEOTIDE SEQUENCE [LARGE SCALE GENOMIC DNA]</scope>
    <source>
        <strain evidence="4 5">DSM 10524</strain>
    </source>
</reference>
<name>L9WYP6_9EURY</name>
<dbReference type="STRING" id="1227497.C491_18009"/>